<dbReference type="InterPro" id="IPR029039">
    <property type="entry name" value="Flavoprotein-like_sf"/>
</dbReference>
<gene>
    <name evidence="2" type="ORF">Apa02nite_059500</name>
</gene>
<dbReference type="PANTHER" id="PTHR30543:SF21">
    <property type="entry name" value="NAD(P)H-DEPENDENT FMN REDUCTASE LOT6"/>
    <property type="match status" value="1"/>
</dbReference>
<organism evidence="2 3">
    <name type="scientific">Actinoplanes palleronii</name>
    <dbReference type="NCBI Taxonomy" id="113570"/>
    <lineage>
        <taxon>Bacteria</taxon>
        <taxon>Bacillati</taxon>
        <taxon>Actinomycetota</taxon>
        <taxon>Actinomycetes</taxon>
        <taxon>Micromonosporales</taxon>
        <taxon>Micromonosporaceae</taxon>
        <taxon>Actinoplanes</taxon>
    </lineage>
</organism>
<keyword evidence="3" id="KW-1185">Reference proteome</keyword>
<dbReference type="PANTHER" id="PTHR30543">
    <property type="entry name" value="CHROMATE REDUCTASE"/>
    <property type="match status" value="1"/>
</dbReference>
<dbReference type="EMBL" id="BOMS01000093">
    <property type="protein sequence ID" value="GIE69842.1"/>
    <property type="molecule type" value="Genomic_DNA"/>
</dbReference>
<proteinExistence type="predicted"/>
<dbReference type="SUPFAM" id="SSF52218">
    <property type="entry name" value="Flavoproteins"/>
    <property type="match status" value="1"/>
</dbReference>
<comment type="caution">
    <text evidence="2">The sequence shown here is derived from an EMBL/GenBank/DDBJ whole genome shotgun (WGS) entry which is preliminary data.</text>
</comment>
<dbReference type="RefSeq" id="WP_203827954.1">
    <property type="nucleotide sequence ID" value="NZ_BAAATY010000027.1"/>
</dbReference>
<dbReference type="InterPro" id="IPR050712">
    <property type="entry name" value="NAD(P)H-dep_reductase"/>
</dbReference>
<dbReference type="Gene3D" id="3.40.50.360">
    <property type="match status" value="1"/>
</dbReference>
<feature type="domain" description="NADPH-dependent FMN reductase-like" evidence="1">
    <location>
        <begin position="5"/>
        <end position="152"/>
    </location>
</feature>
<evidence type="ECO:0000313" key="2">
    <source>
        <dbReference type="EMBL" id="GIE69842.1"/>
    </source>
</evidence>
<reference evidence="2 3" key="1">
    <citation type="submission" date="2021-01" db="EMBL/GenBank/DDBJ databases">
        <title>Whole genome shotgun sequence of Actinoplanes palleronii NBRC 14916.</title>
        <authorList>
            <person name="Komaki H."/>
            <person name="Tamura T."/>
        </authorList>
    </citation>
    <scope>NUCLEOTIDE SEQUENCE [LARGE SCALE GENOMIC DNA]</scope>
    <source>
        <strain evidence="2 3">NBRC 14916</strain>
    </source>
</reference>
<dbReference type="Proteomes" id="UP000624709">
    <property type="component" value="Unassembled WGS sequence"/>
</dbReference>
<dbReference type="Pfam" id="PF03358">
    <property type="entry name" value="FMN_red"/>
    <property type="match status" value="1"/>
</dbReference>
<name>A0ABQ4BGQ8_9ACTN</name>
<accession>A0ABQ4BGQ8</accession>
<evidence type="ECO:0000259" key="1">
    <source>
        <dbReference type="Pfam" id="PF03358"/>
    </source>
</evidence>
<protein>
    <submittedName>
        <fullName evidence="2">FMN reductase</fullName>
    </submittedName>
</protein>
<dbReference type="InterPro" id="IPR005025">
    <property type="entry name" value="FMN_Rdtase-like_dom"/>
</dbReference>
<evidence type="ECO:0000313" key="3">
    <source>
        <dbReference type="Proteomes" id="UP000624709"/>
    </source>
</evidence>
<sequence length="201" mass="21537">MADLKIAVIAGSTRPGRKSRTVAEWVLDRAAGRPGAGYHLLDLADAGLPLLDEPASAKVAGPAGYTREHTRRWSATVAGYDGFVFVTPEYNHSVSGVLKNAVDFLYHEWANKAAALVSYGGAGGARAIEHLRGILSEVQIAHVQQSLSLSAFTDFEGWRTEQPTLAPSAVQDIFLPLMLTQLETWATAMRAVRQNALAPAA</sequence>